<proteinExistence type="inferred from homology"/>
<comment type="similarity">
    <text evidence="2">Belongs to the autoinducer-2 exporter (AI-2E) (TC 2.A.86) family.</text>
</comment>
<dbReference type="GO" id="GO:0016020">
    <property type="term" value="C:membrane"/>
    <property type="evidence" value="ECO:0007669"/>
    <property type="project" value="UniProtKB-SubCell"/>
</dbReference>
<evidence type="ECO:0000313" key="8">
    <source>
        <dbReference type="Proteomes" id="UP001320178"/>
    </source>
</evidence>
<keyword evidence="4 6" id="KW-1133">Transmembrane helix</keyword>
<gene>
    <name evidence="7" type="ORF">HOP61_01000</name>
</gene>
<dbReference type="Proteomes" id="UP001320178">
    <property type="component" value="Unassembled WGS sequence"/>
</dbReference>
<evidence type="ECO:0000256" key="6">
    <source>
        <dbReference type="SAM" id="Phobius"/>
    </source>
</evidence>
<dbReference type="RefSeq" id="WP_234238351.1">
    <property type="nucleotide sequence ID" value="NZ_JABFTS010000001.1"/>
</dbReference>
<evidence type="ECO:0000256" key="1">
    <source>
        <dbReference type="ARBA" id="ARBA00004141"/>
    </source>
</evidence>
<feature type="transmembrane region" description="Helical" evidence="6">
    <location>
        <begin position="34"/>
        <end position="50"/>
    </location>
</feature>
<accession>A0AAW4YNP1</accession>
<feature type="transmembrane region" description="Helical" evidence="6">
    <location>
        <begin position="236"/>
        <end position="257"/>
    </location>
</feature>
<dbReference type="InterPro" id="IPR002549">
    <property type="entry name" value="AI-2E-like"/>
</dbReference>
<evidence type="ECO:0000256" key="2">
    <source>
        <dbReference type="ARBA" id="ARBA00009773"/>
    </source>
</evidence>
<keyword evidence="3 6" id="KW-0812">Transmembrane</keyword>
<comment type="subcellular location">
    <subcellularLocation>
        <location evidence="1">Membrane</location>
        <topology evidence="1">Multi-pass membrane protein</topology>
    </subcellularLocation>
</comment>
<organism evidence="7 8">
    <name type="scientific">Billgrantia desiderata</name>
    <dbReference type="NCBI Taxonomy" id="52021"/>
    <lineage>
        <taxon>Bacteria</taxon>
        <taxon>Pseudomonadati</taxon>
        <taxon>Pseudomonadota</taxon>
        <taxon>Gammaproteobacteria</taxon>
        <taxon>Oceanospirillales</taxon>
        <taxon>Halomonadaceae</taxon>
        <taxon>Billgrantia</taxon>
    </lineage>
</organism>
<feature type="transmembrane region" description="Helical" evidence="6">
    <location>
        <begin position="143"/>
        <end position="162"/>
    </location>
</feature>
<dbReference type="AlphaFoldDB" id="A0AAW4YNP1"/>
<dbReference type="EMBL" id="JABFTS010000001">
    <property type="protein sequence ID" value="MCE8049872.1"/>
    <property type="molecule type" value="Genomic_DNA"/>
</dbReference>
<feature type="transmembrane region" description="Helical" evidence="6">
    <location>
        <begin position="62"/>
        <end position="85"/>
    </location>
</feature>
<dbReference type="Pfam" id="PF01594">
    <property type="entry name" value="AI-2E_transport"/>
    <property type="match status" value="1"/>
</dbReference>
<evidence type="ECO:0000256" key="5">
    <source>
        <dbReference type="ARBA" id="ARBA00023136"/>
    </source>
</evidence>
<keyword evidence="5 6" id="KW-0472">Membrane</keyword>
<feature type="transmembrane region" description="Helical" evidence="6">
    <location>
        <begin position="264"/>
        <end position="281"/>
    </location>
</feature>
<evidence type="ECO:0000313" key="7">
    <source>
        <dbReference type="EMBL" id="MCE8049872.1"/>
    </source>
</evidence>
<dbReference type="PANTHER" id="PTHR21716:SF64">
    <property type="entry name" value="AI-2 TRANSPORT PROTEIN TQSA"/>
    <property type="match status" value="1"/>
</dbReference>
<reference evidence="7" key="2">
    <citation type="journal article" date="2021" name="Front. Microbiol.">
        <title>Aerobic Denitrification and Heterotrophic Sulfur Oxidation in the Genus Halomonas Revealed by Six Novel Species Characterizations and Genome-Based Analysis.</title>
        <authorList>
            <person name="Wang L."/>
            <person name="Shao Z."/>
        </authorList>
    </citation>
    <scope>NUCLEOTIDE SEQUENCE</scope>
    <source>
        <strain evidence="7">MCCC 1A05776</strain>
    </source>
</reference>
<protein>
    <submittedName>
        <fullName evidence="7">AI-2E family transporter</fullName>
    </submittedName>
</protein>
<name>A0AAW4YNP1_9GAMM</name>
<dbReference type="GO" id="GO:0055085">
    <property type="term" value="P:transmembrane transport"/>
    <property type="evidence" value="ECO:0007669"/>
    <property type="project" value="TreeGrafter"/>
</dbReference>
<feature type="transmembrane region" description="Helical" evidence="6">
    <location>
        <begin position="203"/>
        <end position="230"/>
    </location>
</feature>
<dbReference type="PANTHER" id="PTHR21716">
    <property type="entry name" value="TRANSMEMBRANE PROTEIN"/>
    <property type="match status" value="1"/>
</dbReference>
<comment type="caution">
    <text evidence="7">The sequence shown here is derived from an EMBL/GenBank/DDBJ whole genome shotgun (WGS) entry which is preliminary data.</text>
</comment>
<evidence type="ECO:0000256" key="4">
    <source>
        <dbReference type="ARBA" id="ARBA00022989"/>
    </source>
</evidence>
<feature type="transmembrane region" description="Helical" evidence="6">
    <location>
        <begin position="12"/>
        <end position="28"/>
    </location>
</feature>
<feature type="transmembrane region" description="Helical" evidence="6">
    <location>
        <begin position="301"/>
        <end position="330"/>
    </location>
</feature>
<reference evidence="7" key="1">
    <citation type="submission" date="2020-05" db="EMBL/GenBank/DDBJ databases">
        <authorList>
            <person name="Wang L."/>
            <person name="Shao Z."/>
        </authorList>
    </citation>
    <scope>NUCLEOTIDE SEQUENCE</scope>
    <source>
        <strain evidence="7">MCCC 1A05776</strain>
    </source>
</reference>
<evidence type="ECO:0000256" key="3">
    <source>
        <dbReference type="ARBA" id="ARBA00022692"/>
    </source>
</evidence>
<sequence length="354" mass="39454">MNDDRRSPHITALGLIAIILFAASLYWLRVLVAPMAFSLFLMALVWPVYQHRIFKGKRALRVLALVIAVLLVLIATSAILLLMGYGVRVVVDGLSQYGPRAQETYYSIGMWVEERGIAFWPTAGDPFSLSQVFHLLHETVMRINAIIGFMALSLIFLILGLLEANDMQRRLPHALGEDVAGRLLSACHALGWKFRRYMLVRSVVSFLTGILTWLFALLTGLDLAIAWGILAFALNYIPFLGSILAVFPPVIFAVVQFDSWQDPALILLGMTLIQFSIGNLLDPKLEGHALAISPISVVFSIFFWGMLWGIPGAFMGVPLLIAIVTICHHFHDTCWITRMLTPGGRKTPHSSTWR</sequence>